<reference evidence="2" key="1">
    <citation type="submission" date="2025-02" db="EMBL/GenBank/DDBJ databases">
        <authorList>
            <consortium name="NCBI Genome Project"/>
        </authorList>
    </citation>
    <scope>NUCLEOTIDE SEQUENCE</scope>
</reference>
<gene>
    <name evidence="2" type="ORF">An15g01030</name>
</gene>
<evidence type="ECO:0000256" key="1">
    <source>
        <dbReference type="SAM" id="MobiDB-lite"/>
    </source>
</evidence>
<dbReference type="KEGG" id="ang:An15g01030"/>
<sequence length="444" mass="47755">MSVPQWKLGVIRSVKFSDISVRYVWDEAKAIDAFQCSVELTNVLNGDPPMIPNILWTLLEADRESCDTDSYHPDSRETRCHHGNGTIQYLLLGEKDMVYMCSTPTTGAIYSPLKSCWLSGSATTLGVLGLQKPTEDANSRITVYAALMVAFPILAMSATRLTTTTVVTTAPPTAYVQVFEANAVLYSSIFSFLAGSIVDVDTVEDRTTIGTNCIHSLIANCSLETVSFPPTFTMGPSTYIHSSSGSERNSQQYTIDIDSRACRIVSSTQSASCEFYASYWYSDPKTSTSKHITRHTTLKSSEINYHNLLITAGVEKLPTPVTTSQTQKRTVPTATALPSTTAAASSPSSSSESRPSKEWIAGPVVGAVAGCGLVAAALYRCLRRKGQEEPSADSGPIIQDPSEEIRGLSSPAKSVCEAAMPAETQGTPVSELPADEPSCIQHTT</sequence>
<accession>A0AAJ8E0R1</accession>
<organism evidence="2">
    <name type="scientific">Aspergillus niger</name>
    <dbReference type="NCBI Taxonomy" id="5061"/>
    <lineage>
        <taxon>Eukaryota</taxon>
        <taxon>Fungi</taxon>
        <taxon>Dikarya</taxon>
        <taxon>Ascomycota</taxon>
        <taxon>Pezizomycotina</taxon>
        <taxon>Eurotiomycetes</taxon>
        <taxon>Eurotiomycetidae</taxon>
        <taxon>Eurotiales</taxon>
        <taxon>Aspergillaceae</taxon>
        <taxon>Aspergillus</taxon>
        <taxon>Aspergillus subgen. Circumdati</taxon>
    </lineage>
</organism>
<dbReference type="RefSeq" id="XP_059602436.1">
    <property type="nucleotide sequence ID" value="XM_059744456.1"/>
</dbReference>
<protein>
    <submittedName>
        <fullName evidence="2">Uncharacterized protein</fullName>
    </submittedName>
</protein>
<dbReference type="AlphaFoldDB" id="A0AAJ8E0R1"/>
<feature type="region of interest" description="Disordered" evidence="1">
    <location>
        <begin position="386"/>
        <end position="444"/>
    </location>
</feature>
<evidence type="ECO:0000313" key="2">
    <source>
        <dbReference type="RefSeq" id="XP_059602436.1"/>
    </source>
</evidence>
<name>A0AAJ8E0R1_ASPNG</name>
<proteinExistence type="predicted"/>
<feature type="compositionally biased region" description="Polar residues" evidence="1">
    <location>
        <begin position="320"/>
        <end position="330"/>
    </location>
</feature>
<dbReference type="GeneID" id="84593088"/>
<feature type="compositionally biased region" description="Low complexity" evidence="1">
    <location>
        <begin position="332"/>
        <end position="353"/>
    </location>
</feature>
<feature type="region of interest" description="Disordered" evidence="1">
    <location>
        <begin position="319"/>
        <end position="356"/>
    </location>
</feature>
<reference evidence="2" key="2">
    <citation type="submission" date="2025-08" db="UniProtKB">
        <authorList>
            <consortium name="RefSeq"/>
        </authorList>
    </citation>
    <scope>IDENTIFICATION</scope>
</reference>
<dbReference type="VEuPathDB" id="FungiDB:An15g01030"/>